<dbReference type="Gene3D" id="3.40.50.1240">
    <property type="entry name" value="Phosphoglycerate mutase-like"/>
    <property type="match status" value="1"/>
</dbReference>
<proteinExistence type="inferred from homology"/>
<dbReference type="InterPro" id="IPR000560">
    <property type="entry name" value="His_Pase_clade-2"/>
</dbReference>
<keyword evidence="3" id="KW-1185">Reference proteome</keyword>
<protein>
    <submittedName>
        <fullName evidence="2">Uncharacterized protein</fullName>
    </submittedName>
</protein>
<dbReference type="Proteomes" id="UP001176940">
    <property type="component" value="Unassembled WGS sequence"/>
</dbReference>
<reference evidence="2" key="1">
    <citation type="submission" date="2023-07" db="EMBL/GenBank/DDBJ databases">
        <authorList>
            <person name="Stuckert A."/>
        </authorList>
    </citation>
    <scope>NUCLEOTIDE SEQUENCE</scope>
</reference>
<dbReference type="SUPFAM" id="SSF53254">
    <property type="entry name" value="Phosphoglycerate mutase-like"/>
    <property type="match status" value="1"/>
</dbReference>
<dbReference type="EMBL" id="CAUEEQ010015650">
    <property type="protein sequence ID" value="CAJ0939515.1"/>
    <property type="molecule type" value="Genomic_DNA"/>
</dbReference>
<gene>
    <name evidence="2" type="ORF">RIMI_LOCUS8044869</name>
</gene>
<dbReference type="InterPro" id="IPR029033">
    <property type="entry name" value="His_PPase_superfam"/>
</dbReference>
<sequence length="202" mass="22536">MPLKGIGLCKGCKEKPQRLANSKSIKFRAAPESTNAMTEKDDNEQIRVTDKRNLGCTVLMYDTSSALPLFVLTTPEPGDSINLRDFLSTSAVHPGPATCPPHDSTSINLKMLEDQERSLIYVRSTDKDRTLMSAQANLAGLYTPVGRQIWNKNLTWRPIPVHTVPLSEDNLLFMPLKNCPQYKKIGSGNICIKRMSKSFRSL</sequence>
<comment type="similarity">
    <text evidence="1">Belongs to the histidine acid phosphatase family.</text>
</comment>
<dbReference type="InterPro" id="IPR050645">
    <property type="entry name" value="Histidine_acid_phosphatase"/>
</dbReference>
<evidence type="ECO:0000313" key="3">
    <source>
        <dbReference type="Proteomes" id="UP001176940"/>
    </source>
</evidence>
<organism evidence="2 3">
    <name type="scientific">Ranitomeya imitator</name>
    <name type="common">mimic poison frog</name>
    <dbReference type="NCBI Taxonomy" id="111125"/>
    <lineage>
        <taxon>Eukaryota</taxon>
        <taxon>Metazoa</taxon>
        <taxon>Chordata</taxon>
        <taxon>Craniata</taxon>
        <taxon>Vertebrata</taxon>
        <taxon>Euteleostomi</taxon>
        <taxon>Amphibia</taxon>
        <taxon>Batrachia</taxon>
        <taxon>Anura</taxon>
        <taxon>Neobatrachia</taxon>
        <taxon>Hyloidea</taxon>
        <taxon>Dendrobatidae</taxon>
        <taxon>Dendrobatinae</taxon>
        <taxon>Ranitomeya</taxon>
    </lineage>
</organism>
<accession>A0ABN9LDN7</accession>
<evidence type="ECO:0000313" key="2">
    <source>
        <dbReference type="EMBL" id="CAJ0939515.1"/>
    </source>
</evidence>
<evidence type="ECO:0000256" key="1">
    <source>
        <dbReference type="ARBA" id="ARBA00005375"/>
    </source>
</evidence>
<dbReference type="Pfam" id="PF00328">
    <property type="entry name" value="His_Phos_2"/>
    <property type="match status" value="1"/>
</dbReference>
<dbReference type="PANTHER" id="PTHR11567:SF210">
    <property type="entry name" value="ACID PHOSPHATASE 5-RELATED"/>
    <property type="match status" value="1"/>
</dbReference>
<dbReference type="PANTHER" id="PTHR11567">
    <property type="entry name" value="ACID PHOSPHATASE-RELATED"/>
    <property type="match status" value="1"/>
</dbReference>
<name>A0ABN9LDN7_9NEOB</name>
<comment type="caution">
    <text evidence="2">The sequence shown here is derived from an EMBL/GenBank/DDBJ whole genome shotgun (WGS) entry which is preliminary data.</text>
</comment>